<feature type="compositionally biased region" description="Acidic residues" evidence="5">
    <location>
        <begin position="208"/>
        <end position="219"/>
    </location>
</feature>
<evidence type="ECO:0000256" key="4">
    <source>
        <dbReference type="PROSITE-ProRule" id="PRU00723"/>
    </source>
</evidence>
<dbReference type="GeneID" id="9685454"/>
<feature type="region of interest" description="Disordered" evidence="5">
    <location>
        <begin position="208"/>
        <end position="233"/>
    </location>
</feature>
<dbReference type="SMART" id="SM00356">
    <property type="entry name" value="ZnF_C3H1"/>
    <property type="match status" value="2"/>
</dbReference>
<keyword evidence="2 4" id="KW-0863">Zinc-finger</keyword>
<dbReference type="PROSITE" id="PS50103">
    <property type="entry name" value="ZF_C3H1"/>
    <property type="match status" value="2"/>
</dbReference>
<organism evidence="8">
    <name type="scientific">Micromonas pusilla (strain CCMP1545)</name>
    <name type="common">Picoplanktonic green alga</name>
    <dbReference type="NCBI Taxonomy" id="564608"/>
    <lineage>
        <taxon>Eukaryota</taxon>
        <taxon>Viridiplantae</taxon>
        <taxon>Chlorophyta</taxon>
        <taxon>Mamiellophyceae</taxon>
        <taxon>Mamiellales</taxon>
        <taxon>Mamiellaceae</taxon>
        <taxon>Micromonas</taxon>
    </lineage>
</organism>
<dbReference type="InterPro" id="IPR000571">
    <property type="entry name" value="Znf_CCCH"/>
</dbReference>
<gene>
    <name evidence="7" type="ORF">MICPUCDRAFT_59323</name>
</gene>
<evidence type="ECO:0000256" key="5">
    <source>
        <dbReference type="SAM" id="MobiDB-lite"/>
    </source>
</evidence>
<dbReference type="InterPro" id="IPR036855">
    <property type="entry name" value="Znf_CCCH_sf"/>
</dbReference>
<dbReference type="EMBL" id="GG663741">
    <property type="protein sequence ID" value="EEH55677.1"/>
    <property type="molecule type" value="Genomic_DNA"/>
</dbReference>
<dbReference type="KEGG" id="mpp:MICPUCDRAFT_59323"/>
<accession>C1MX11</accession>
<dbReference type="SUPFAM" id="SSF90229">
    <property type="entry name" value="CCCH zinc finger"/>
    <property type="match status" value="1"/>
</dbReference>
<keyword evidence="8" id="KW-1185">Reference proteome</keyword>
<sequence>MTEEGEALPAANDAGGGAAADAKTPKPARGTRGKGGGATGSRAGRSQRATPPTMPYTGALAGWAASAPPPTSMGLGLGLGLGMMHTPPPMFNGGGGGGGGGGRGGASVPMHPSALRYAAHAMTTGKMDVGHVNKRRRVGSRHAPIPLDDNALKPCLFWRNGQCKNGDDCGYLHGDSPVRCQTFNTKAGCRFGDKCAFKHVRGPLVVDEVTDRDDVDGDADGNGGANPNPNPNPFATHASNCGCDSCHPPPPVKVRYVARGGGGRGDRGDDGSDSEDGEILEVVEDQGLEDGSHVVGERTLSAEEVAARDETLTKCSGAVSCGETTRHWAEFLSGGVGGAHKGRPSNGLVPFWKKDNERGN</sequence>
<reference evidence="7 8" key="1">
    <citation type="journal article" date="2009" name="Science">
        <title>Green evolution and dynamic adaptations revealed by genomes of the marine picoeukaryotes Micromonas.</title>
        <authorList>
            <person name="Worden A.Z."/>
            <person name="Lee J.H."/>
            <person name="Mock T."/>
            <person name="Rouze P."/>
            <person name="Simmons M.P."/>
            <person name="Aerts A.L."/>
            <person name="Allen A.E."/>
            <person name="Cuvelier M.L."/>
            <person name="Derelle E."/>
            <person name="Everett M.V."/>
            <person name="Foulon E."/>
            <person name="Grimwood J."/>
            <person name="Gundlach H."/>
            <person name="Henrissat B."/>
            <person name="Napoli C."/>
            <person name="McDonald S.M."/>
            <person name="Parker M.S."/>
            <person name="Rombauts S."/>
            <person name="Salamov A."/>
            <person name="Von Dassow P."/>
            <person name="Badger J.H."/>
            <person name="Coutinho P.M."/>
            <person name="Demir E."/>
            <person name="Dubchak I."/>
            <person name="Gentemann C."/>
            <person name="Eikrem W."/>
            <person name="Gready J.E."/>
            <person name="John U."/>
            <person name="Lanier W."/>
            <person name="Lindquist E.A."/>
            <person name="Lucas S."/>
            <person name="Mayer K.F."/>
            <person name="Moreau H."/>
            <person name="Not F."/>
            <person name="Otillar R."/>
            <person name="Panaud O."/>
            <person name="Pangilinan J."/>
            <person name="Paulsen I."/>
            <person name="Piegu B."/>
            <person name="Poliakov A."/>
            <person name="Robbens S."/>
            <person name="Schmutz J."/>
            <person name="Toulza E."/>
            <person name="Wyss T."/>
            <person name="Zelensky A."/>
            <person name="Zhou K."/>
            <person name="Armbrust E.V."/>
            <person name="Bhattacharya D."/>
            <person name="Goodenough U.W."/>
            <person name="Van de Peer Y."/>
            <person name="Grigoriev I.V."/>
        </authorList>
    </citation>
    <scope>NUCLEOTIDE SEQUENCE [LARGE SCALE GENOMIC DNA]</scope>
    <source>
        <strain evidence="7 8">CCMP1545</strain>
    </source>
</reference>
<feature type="region of interest" description="Disordered" evidence="5">
    <location>
        <begin position="335"/>
        <end position="360"/>
    </location>
</feature>
<feature type="domain" description="C3H1-type" evidence="6">
    <location>
        <begin position="149"/>
        <end position="176"/>
    </location>
</feature>
<feature type="region of interest" description="Disordered" evidence="5">
    <location>
        <begin position="257"/>
        <end position="276"/>
    </location>
</feature>
<evidence type="ECO:0000256" key="3">
    <source>
        <dbReference type="ARBA" id="ARBA00022833"/>
    </source>
</evidence>
<dbReference type="AlphaFoldDB" id="C1MX11"/>
<keyword evidence="3 4" id="KW-0862">Zinc</keyword>
<feature type="compositionally biased region" description="Low complexity" evidence="5">
    <location>
        <begin position="7"/>
        <end position="30"/>
    </location>
</feature>
<proteinExistence type="predicted"/>
<feature type="domain" description="C3H1-type" evidence="6">
    <location>
        <begin position="179"/>
        <end position="202"/>
    </location>
</feature>
<evidence type="ECO:0000313" key="8">
    <source>
        <dbReference type="Proteomes" id="UP000001876"/>
    </source>
</evidence>
<evidence type="ECO:0000256" key="1">
    <source>
        <dbReference type="ARBA" id="ARBA00022723"/>
    </source>
</evidence>
<evidence type="ECO:0000259" key="6">
    <source>
        <dbReference type="PROSITE" id="PS50103"/>
    </source>
</evidence>
<dbReference type="Proteomes" id="UP000001876">
    <property type="component" value="Unassembled WGS sequence"/>
</dbReference>
<dbReference type="RefSeq" id="XP_003059725.1">
    <property type="nucleotide sequence ID" value="XM_003059679.1"/>
</dbReference>
<evidence type="ECO:0000313" key="7">
    <source>
        <dbReference type="EMBL" id="EEH55677.1"/>
    </source>
</evidence>
<feature type="zinc finger region" description="C3H1-type" evidence="4">
    <location>
        <begin position="149"/>
        <end position="176"/>
    </location>
</feature>
<protein>
    <submittedName>
        <fullName evidence="7">Predicted protein</fullName>
    </submittedName>
</protein>
<dbReference type="OrthoDB" id="410307at2759"/>
<feature type="zinc finger region" description="C3H1-type" evidence="4">
    <location>
        <begin position="179"/>
        <end position="202"/>
    </location>
</feature>
<keyword evidence="1 4" id="KW-0479">Metal-binding</keyword>
<feature type="region of interest" description="Disordered" evidence="5">
    <location>
        <begin position="1"/>
        <end position="57"/>
    </location>
</feature>
<name>C1MX11_MICPC</name>
<dbReference type="GO" id="GO:0008270">
    <property type="term" value="F:zinc ion binding"/>
    <property type="evidence" value="ECO:0007669"/>
    <property type="project" value="UniProtKB-KW"/>
</dbReference>
<evidence type="ECO:0000256" key="2">
    <source>
        <dbReference type="ARBA" id="ARBA00022771"/>
    </source>
</evidence>
<dbReference type="Gene3D" id="4.10.1000.10">
    <property type="entry name" value="Zinc finger, CCCH-type"/>
    <property type="match status" value="1"/>
</dbReference>